<organism evidence="1 2">
    <name type="scientific">Branchiostoma lanceolatum</name>
    <name type="common">Common lancelet</name>
    <name type="synonym">Amphioxus lanceolatum</name>
    <dbReference type="NCBI Taxonomy" id="7740"/>
    <lineage>
        <taxon>Eukaryota</taxon>
        <taxon>Metazoa</taxon>
        <taxon>Chordata</taxon>
        <taxon>Cephalochordata</taxon>
        <taxon>Leptocardii</taxon>
        <taxon>Amphioxiformes</taxon>
        <taxon>Branchiostomatidae</taxon>
        <taxon>Branchiostoma</taxon>
    </lineage>
</organism>
<comment type="caution">
    <text evidence="1">The sequence shown here is derived from an EMBL/GenBank/DDBJ whole genome shotgun (WGS) entry which is preliminary data.</text>
</comment>
<evidence type="ECO:0000313" key="1">
    <source>
        <dbReference type="EMBL" id="CAH1277417.1"/>
    </source>
</evidence>
<evidence type="ECO:0000313" key="2">
    <source>
        <dbReference type="Proteomes" id="UP000838412"/>
    </source>
</evidence>
<name>A0A8S4MNC1_BRALA</name>
<protein>
    <submittedName>
        <fullName evidence="1">Hypp9616 protein</fullName>
    </submittedName>
</protein>
<gene>
    <name evidence="1" type="primary">Hypp9616</name>
    <name evidence="1" type="ORF">BLAG_LOCUS26205</name>
</gene>
<proteinExistence type="predicted"/>
<dbReference type="EMBL" id="CAKMNS010000302">
    <property type="protein sequence ID" value="CAH1277417.1"/>
    <property type="molecule type" value="Genomic_DNA"/>
</dbReference>
<sequence>MREKKYKYRRAKKSNEKSGRISCPFYDEIEQIIGDRPATTPHFTMEPVCKYLRFMRLFRGPGWSGIASQDKNNPLKEAGKLSDRDGLETHLRTLLVDIEEDMSPLARGLTAANEKYQVPAEELNYGEFNSLRTLGKERPIHIYEVIRQVKDSTRNTGAATILKFLRKVGGAFQGFTEAEEEEEAEDGVEEARVKARCLGFSQQALRRWKCSSF</sequence>
<reference evidence="1" key="1">
    <citation type="submission" date="2022-01" db="EMBL/GenBank/DDBJ databases">
        <authorList>
            <person name="Braso-Vives M."/>
        </authorList>
    </citation>
    <scope>NUCLEOTIDE SEQUENCE</scope>
</reference>
<keyword evidence="2" id="KW-1185">Reference proteome</keyword>
<dbReference type="Proteomes" id="UP000838412">
    <property type="component" value="Unassembled WGS sequence"/>
</dbReference>
<accession>A0A8S4MNC1</accession>
<dbReference type="OrthoDB" id="6075900at2759"/>
<dbReference type="AlphaFoldDB" id="A0A8S4MNC1"/>